<comment type="caution">
    <text evidence="1">The sequence shown here is derived from an EMBL/GenBank/DDBJ whole genome shotgun (WGS) entry which is preliminary data.</text>
</comment>
<name>A0ACA9KWG7_9GLOM</name>
<protein>
    <submittedName>
        <fullName evidence="1">9233_t:CDS:1</fullName>
    </submittedName>
</protein>
<evidence type="ECO:0000313" key="2">
    <source>
        <dbReference type="Proteomes" id="UP000789860"/>
    </source>
</evidence>
<sequence length="730" mass="84117">MTQSFHSMPNFSKTYLYVIPKNLYQEFCNAFAFFIMVKACNPSMNWQDLMDTANTEWRLCRTESETTIRDQIKQYLAASPPIIRTANFFLPPGSYSSKSSNSLNTNSNSAISSLPSANEEHILAPNASSQRQALTLIKETGTKVNEYENLLLNTNDIDLRRQIYEKLKDNRAIIEKEKTSQEKKRKQLNEGIAVIYDTSGRPSEFQKNPKLLDQIHDCVEFGVAEKKRRKTVIKVRTIRHLKEALQEKYNVYLTRQTLSTYLLPRHPNSRQAKHHHYPAQIKVSAVSRSEMKFHVDEHYCLASVKMVREFAVTFANYSLIILQDDKAKVGLGVPAVVYLIINPENTNETLRQGQLSIYVRPEYFVGTSSLSHMRDLIEISKCDDFAPMLKYSDHLKSIWFLLVDGGPDENPKHLKNIVEYCRLFRELDLDYLSVRTHAPYQSAYNLVERSMCTLSKKLAGIELPINKFGSHLNSQGVVVDEDLAKCNFEFSGQSLCEIWKRDNIHGRQVHANYIDYDEDPFHNKGKEPTTWLWIERHAQLCRYSLDVRKCPDRNCCSDVYAKEAIDLLKENGGFLPPLTKGKDNCFLNPIHVLQYIDKTKLSKYDEECPSLSSQAHQRLCCNICSKYFPTAKMITKHKQVIHAKKPLQKNENQTSISDLELPIVLIEHVELPYLSTEEVIESLEYLDNDNHQIQLSNSTFMEDFSNLPSIRSSCQSSEVFDLREVLSDVE</sequence>
<proteinExistence type="predicted"/>
<dbReference type="EMBL" id="CAJVPM010003168">
    <property type="protein sequence ID" value="CAG8497475.1"/>
    <property type="molecule type" value="Genomic_DNA"/>
</dbReference>
<dbReference type="Proteomes" id="UP000789860">
    <property type="component" value="Unassembled WGS sequence"/>
</dbReference>
<evidence type="ECO:0000313" key="1">
    <source>
        <dbReference type="EMBL" id="CAG8497475.1"/>
    </source>
</evidence>
<keyword evidence="2" id="KW-1185">Reference proteome</keyword>
<organism evidence="1 2">
    <name type="scientific">Scutellospora calospora</name>
    <dbReference type="NCBI Taxonomy" id="85575"/>
    <lineage>
        <taxon>Eukaryota</taxon>
        <taxon>Fungi</taxon>
        <taxon>Fungi incertae sedis</taxon>
        <taxon>Mucoromycota</taxon>
        <taxon>Glomeromycotina</taxon>
        <taxon>Glomeromycetes</taxon>
        <taxon>Diversisporales</taxon>
        <taxon>Gigasporaceae</taxon>
        <taxon>Scutellospora</taxon>
    </lineage>
</organism>
<gene>
    <name evidence="1" type="ORF">SCALOS_LOCUS3091</name>
</gene>
<reference evidence="1" key="1">
    <citation type="submission" date="2021-06" db="EMBL/GenBank/DDBJ databases">
        <authorList>
            <person name="Kallberg Y."/>
            <person name="Tangrot J."/>
            <person name="Rosling A."/>
        </authorList>
    </citation>
    <scope>NUCLEOTIDE SEQUENCE</scope>
    <source>
        <strain evidence="1">AU212A</strain>
    </source>
</reference>
<accession>A0ACA9KWG7</accession>